<dbReference type="Gene3D" id="2.60.40.1120">
    <property type="entry name" value="Carboxypeptidase-like, regulatory domain"/>
    <property type="match status" value="1"/>
</dbReference>
<dbReference type="EMBL" id="VFRQ01000003">
    <property type="protein sequence ID" value="TPE44887.1"/>
    <property type="molecule type" value="Genomic_DNA"/>
</dbReference>
<dbReference type="Gene3D" id="2.40.170.20">
    <property type="entry name" value="TonB-dependent receptor, beta-barrel domain"/>
    <property type="match status" value="1"/>
</dbReference>
<evidence type="ECO:0000256" key="6">
    <source>
        <dbReference type="ARBA" id="ARBA00023136"/>
    </source>
</evidence>
<evidence type="ECO:0000313" key="14">
    <source>
        <dbReference type="Proteomes" id="UP000316727"/>
    </source>
</evidence>
<feature type="signal peptide" evidence="10">
    <location>
        <begin position="1"/>
        <end position="21"/>
    </location>
</feature>
<dbReference type="FunFam" id="2.170.130.10:FF:000008">
    <property type="entry name" value="SusC/RagA family TonB-linked outer membrane protein"/>
    <property type="match status" value="1"/>
</dbReference>
<evidence type="ECO:0000259" key="12">
    <source>
        <dbReference type="Pfam" id="PF07715"/>
    </source>
</evidence>
<evidence type="ECO:0000259" key="11">
    <source>
        <dbReference type="Pfam" id="PF00593"/>
    </source>
</evidence>
<dbReference type="Pfam" id="PF00593">
    <property type="entry name" value="TonB_dep_Rec_b-barrel"/>
    <property type="match status" value="1"/>
</dbReference>
<dbReference type="AlphaFoldDB" id="A0A501WDC9"/>
<evidence type="ECO:0000256" key="4">
    <source>
        <dbReference type="ARBA" id="ARBA00022692"/>
    </source>
</evidence>
<gene>
    <name evidence="13" type="ORF">FJM65_07660</name>
</gene>
<keyword evidence="6 8" id="KW-0472">Membrane</keyword>
<evidence type="ECO:0000256" key="1">
    <source>
        <dbReference type="ARBA" id="ARBA00004571"/>
    </source>
</evidence>
<evidence type="ECO:0000256" key="3">
    <source>
        <dbReference type="ARBA" id="ARBA00022452"/>
    </source>
</evidence>
<dbReference type="InterPro" id="IPR037066">
    <property type="entry name" value="Plug_dom_sf"/>
</dbReference>
<dbReference type="RefSeq" id="WP_140620911.1">
    <property type="nucleotide sequence ID" value="NZ_VFRQ01000003.1"/>
</dbReference>
<dbReference type="Proteomes" id="UP000316727">
    <property type="component" value="Unassembled WGS sequence"/>
</dbReference>
<proteinExistence type="inferred from homology"/>
<keyword evidence="3 8" id="KW-1134">Transmembrane beta strand</keyword>
<dbReference type="InterPro" id="IPR023996">
    <property type="entry name" value="TonB-dep_OMP_SusC/RagA"/>
</dbReference>
<protein>
    <submittedName>
        <fullName evidence="13">SusC/RagA family TonB-linked outer membrane protein</fullName>
    </submittedName>
</protein>
<evidence type="ECO:0000256" key="9">
    <source>
        <dbReference type="RuleBase" id="RU003357"/>
    </source>
</evidence>
<dbReference type="InterPro" id="IPR036942">
    <property type="entry name" value="Beta-barrel_TonB_sf"/>
</dbReference>
<accession>A0A501WDC9</accession>
<dbReference type="GO" id="GO:0009279">
    <property type="term" value="C:cell outer membrane"/>
    <property type="evidence" value="ECO:0007669"/>
    <property type="project" value="UniProtKB-SubCell"/>
</dbReference>
<dbReference type="SUPFAM" id="SSF49464">
    <property type="entry name" value="Carboxypeptidase regulatory domain-like"/>
    <property type="match status" value="1"/>
</dbReference>
<feature type="domain" description="TonB-dependent receptor-like beta-barrel" evidence="11">
    <location>
        <begin position="445"/>
        <end position="828"/>
    </location>
</feature>
<evidence type="ECO:0000256" key="7">
    <source>
        <dbReference type="ARBA" id="ARBA00023237"/>
    </source>
</evidence>
<dbReference type="InterPro" id="IPR023997">
    <property type="entry name" value="TonB-dep_OMP_SusC/RagA_CS"/>
</dbReference>
<sequence length="1073" mass="117994">MKKLLLLSFILVVTLLQQAMAQGKTVTGTVTDAESGQGLPGVTVLAKGTQVGTATGANGSYTINVPEGSNTLVFSFIGYTTAEREIGNASTVNVTLSVDQKQLEEVVVVGYGTATQESFTGTAKVVSAEKLESKSVSNVSQALAGEVAGVRVINTSGQPGTEATIRIRGIGSLNGNRDPLYVVDGVPFSGSLNSINPADIESTTILKDAAATAIYGSRGANGVVLITTKSGRGQKSYIEVDANLGTNMALLPRYDIIKSPEQYIGLSWEALYNYGVEEGFDGESYANDNLFSSKGISPGYNLWNVADGGELIDPATRTVRPGVTRKYDPENWEDYGFQNSARREVNVKFGGSSDKTSYYSSFGYLDDQGYLINSDYERLSARLNVKQEINSWLTGGVNFNYARSETNNNGQSEDSGSIFWFVDNIPSIYPLFMRDAEGNLITDPIFGGNQFDYGDRRGFSRAFGGLTNSIADATYDINRQKRNELNGSANLDFTLTEGLTFENRFGAQYYHNNYMNRGNKYYGGSASQNGSIYLQRTELFNYNLLNLLRFNRTFGDHSLEVMAAHEATNWNRNIMSASAYNLVDPNNLDLNNAVVKNPSSSYTDEYALESYFAQANYDLDKKYFLSATIRRDGSSRFREDKWGTFGSLGAAWVISDEDFMDNLPVFDFLKLKASYGLIGDQAGVGFYPGYDKFNVDNLNDNPAFSFDSRGSSELTWETSKMFQTGFEFEIGSRFSGSIDYYVKNTDDLIFNVRQAPSLGYAILTQNAGGLRNNGLEFDFTGDVFKGKDYRLSLNLNGEMFSNELTGAPIDPVTGEEKAIDVQAPYGWATGHSIFDFYMREWAGVDPQDGTSTWNLYYNDANGNNTVDDGEEIASMTDYLTNNPDVNESDIKSTTTKLYSSATQKYVGKSAIPDVRGAFNLGAGYKGFDLNVQMLYSFGGYAYDYTYAQLMSNTNVGGNNWHKDILNRWQNPGDETDVPRLSNDLDQNVSSLSTRFLTKANYLVLNNVRLSYTLPTSYTSKIGVGGLSVWISGDNLWINTKRDGFNPSTAEAGDSDTYRYSPLSTVTAGLRIKI</sequence>
<evidence type="ECO:0000313" key="13">
    <source>
        <dbReference type="EMBL" id="TPE44887.1"/>
    </source>
</evidence>
<comment type="subcellular location">
    <subcellularLocation>
        <location evidence="1 8">Cell outer membrane</location>
        <topology evidence="1 8">Multi-pass membrane protein</topology>
    </subcellularLocation>
</comment>
<dbReference type="InterPro" id="IPR000531">
    <property type="entry name" value="Beta-barrel_TonB"/>
</dbReference>
<keyword evidence="4 8" id="KW-0812">Transmembrane</keyword>
<dbReference type="Pfam" id="PF13715">
    <property type="entry name" value="CarbopepD_reg_2"/>
    <property type="match status" value="1"/>
</dbReference>
<comment type="caution">
    <text evidence="13">The sequence shown here is derived from an EMBL/GenBank/DDBJ whole genome shotgun (WGS) entry which is preliminary data.</text>
</comment>
<dbReference type="SUPFAM" id="SSF56935">
    <property type="entry name" value="Porins"/>
    <property type="match status" value="1"/>
</dbReference>
<organism evidence="13 14">
    <name type="scientific">Pontibacter mangrovi</name>
    <dbReference type="NCBI Taxonomy" id="2589816"/>
    <lineage>
        <taxon>Bacteria</taxon>
        <taxon>Pseudomonadati</taxon>
        <taxon>Bacteroidota</taxon>
        <taxon>Cytophagia</taxon>
        <taxon>Cytophagales</taxon>
        <taxon>Hymenobacteraceae</taxon>
        <taxon>Pontibacter</taxon>
    </lineage>
</organism>
<comment type="similarity">
    <text evidence="8 9">Belongs to the TonB-dependent receptor family.</text>
</comment>
<evidence type="ECO:0000256" key="5">
    <source>
        <dbReference type="ARBA" id="ARBA00023077"/>
    </source>
</evidence>
<dbReference type="NCBIfam" id="TIGR04057">
    <property type="entry name" value="SusC_RagA_signa"/>
    <property type="match status" value="1"/>
</dbReference>
<keyword evidence="14" id="KW-1185">Reference proteome</keyword>
<feature type="domain" description="TonB-dependent receptor plug" evidence="12">
    <location>
        <begin position="117"/>
        <end position="223"/>
    </location>
</feature>
<evidence type="ECO:0000256" key="8">
    <source>
        <dbReference type="PROSITE-ProRule" id="PRU01360"/>
    </source>
</evidence>
<dbReference type="InterPro" id="IPR008969">
    <property type="entry name" value="CarboxyPept-like_regulatory"/>
</dbReference>
<dbReference type="OrthoDB" id="9768177at2"/>
<evidence type="ECO:0000256" key="10">
    <source>
        <dbReference type="SAM" id="SignalP"/>
    </source>
</evidence>
<dbReference type="NCBIfam" id="TIGR04056">
    <property type="entry name" value="OMP_RagA_SusC"/>
    <property type="match status" value="1"/>
</dbReference>
<feature type="chain" id="PRO_5021270605" evidence="10">
    <location>
        <begin position="22"/>
        <end position="1073"/>
    </location>
</feature>
<keyword evidence="5 9" id="KW-0798">TonB box</keyword>
<dbReference type="InterPro" id="IPR012910">
    <property type="entry name" value="Plug_dom"/>
</dbReference>
<keyword evidence="10" id="KW-0732">Signal</keyword>
<evidence type="ECO:0000256" key="2">
    <source>
        <dbReference type="ARBA" id="ARBA00022448"/>
    </source>
</evidence>
<dbReference type="Gene3D" id="2.170.130.10">
    <property type="entry name" value="TonB-dependent receptor, plug domain"/>
    <property type="match status" value="1"/>
</dbReference>
<dbReference type="InterPro" id="IPR039426">
    <property type="entry name" value="TonB-dep_rcpt-like"/>
</dbReference>
<dbReference type="Pfam" id="PF07715">
    <property type="entry name" value="Plug"/>
    <property type="match status" value="1"/>
</dbReference>
<reference evidence="13 14" key="1">
    <citation type="submission" date="2019-06" db="EMBL/GenBank/DDBJ databases">
        <title>A novel bacterium of genus Pontibacter, isolated from marine sediment.</title>
        <authorList>
            <person name="Huang H."/>
            <person name="Mo K."/>
            <person name="Hu Y."/>
        </authorList>
    </citation>
    <scope>NUCLEOTIDE SEQUENCE [LARGE SCALE GENOMIC DNA]</scope>
    <source>
        <strain evidence="13 14">HB172049</strain>
    </source>
</reference>
<name>A0A501WDC9_9BACT</name>
<keyword evidence="2 8" id="KW-0813">Transport</keyword>
<keyword evidence="7 8" id="KW-0998">Cell outer membrane</keyword>
<dbReference type="PROSITE" id="PS52016">
    <property type="entry name" value="TONB_DEPENDENT_REC_3"/>
    <property type="match status" value="1"/>
</dbReference>